<dbReference type="Proteomes" id="UP000320516">
    <property type="component" value="Unassembled WGS sequence"/>
</dbReference>
<comment type="caution">
    <text evidence="1">The sequence shown here is derived from an EMBL/GenBank/DDBJ whole genome shotgun (WGS) entry which is preliminary data.</text>
</comment>
<organism evidence="1 2">
    <name type="scientific">Nitrospirillum amazonense</name>
    <dbReference type="NCBI Taxonomy" id="28077"/>
    <lineage>
        <taxon>Bacteria</taxon>
        <taxon>Pseudomonadati</taxon>
        <taxon>Pseudomonadota</taxon>
        <taxon>Alphaproteobacteria</taxon>
        <taxon>Rhodospirillales</taxon>
        <taxon>Azospirillaceae</taxon>
        <taxon>Nitrospirillum</taxon>
    </lineage>
</organism>
<evidence type="ECO:0000313" key="1">
    <source>
        <dbReference type="EMBL" id="TWB82672.1"/>
    </source>
</evidence>
<gene>
    <name evidence="1" type="ORF">FBZ87_101381</name>
</gene>
<dbReference type="EMBL" id="VITV01000001">
    <property type="protein sequence ID" value="TWB82672.1"/>
    <property type="molecule type" value="Genomic_DNA"/>
</dbReference>
<dbReference type="AlphaFoldDB" id="A0A560KHJ7"/>
<evidence type="ECO:0000313" key="2">
    <source>
        <dbReference type="Proteomes" id="UP000320516"/>
    </source>
</evidence>
<accession>A0A560KHJ7</accession>
<name>A0A560KHJ7_9PROT</name>
<proteinExistence type="predicted"/>
<sequence length="31" mass="3400">MAAKIRAPQVADVRAVTLALEFYMTDVANSF</sequence>
<protein>
    <submittedName>
        <fullName evidence="1">Uncharacterized protein</fullName>
    </submittedName>
</protein>
<reference evidence="1 2" key="1">
    <citation type="submission" date="2019-06" db="EMBL/GenBank/DDBJ databases">
        <title>Genomic Encyclopedia of Type Strains, Phase IV (KMG-V): Genome sequencing to study the core and pangenomes of soil and plant-associated prokaryotes.</title>
        <authorList>
            <person name="Whitman W."/>
        </authorList>
    </citation>
    <scope>NUCLEOTIDE SEQUENCE [LARGE SCALE GENOMIC DNA]</scope>
    <source>
        <strain evidence="1 2">BR 12005</strain>
    </source>
</reference>